<evidence type="ECO:0000313" key="2">
    <source>
        <dbReference type="Proteomes" id="UP000237000"/>
    </source>
</evidence>
<name>A0A2P5ERY6_TREOI</name>
<keyword evidence="2" id="KW-1185">Reference proteome</keyword>
<feature type="non-terminal residue" evidence="1">
    <location>
        <position position="1"/>
    </location>
</feature>
<protein>
    <submittedName>
        <fullName evidence="1">Uncharacterized protein</fullName>
    </submittedName>
</protein>
<gene>
    <name evidence="1" type="ORF">TorRG33x02_158690</name>
</gene>
<dbReference type="Proteomes" id="UP000237000">
    <property type="component" value="Unassembled WGS sequence"/>
</dbReference>
<dbReference type="OrthoDB" id="10327529at2759"/>
<comment type="caution">
    <text evidence="1">The sequence shown here is derived from an EMBL/GenBank/DDBJ whole genome shotgun (WGS) entry which is preliminary data.</text>
</comment>
<organism evidence="1 2">
    <name type="scientific">Trema orientale</name>
    <name type="common">Charcoal tree</name>
    <name type="synonym">Celtis orientalis</name>
    <dbReference type="NCBI Taxonomy" id="63057"/>
    <lineage>
        <taxon>Eukaryota</taxon>
        <taxon>Viridiplantae</taxon>
        <taxon>Streptophyta</taxon>
        <taxon>Embryophyta</taxon>
        <taxon>Tracheophyta</taxon>
        <taxon>Spermatophyta</taxon>
        <taxon>Magnoliopsida</taxon>
        <taxon>eudicotyledons</taxon>
        <taxon>Gunneridae</taxon>
        <taxon>Pentapetalae</taxon>
        <taxon>rosids</taxon>
        <taxon>fabids</taxon>
        <taxon>Rosales</taxon>
        <taxon>Cannabaceae</taxon>
        <taxon>Trema</taxon>
    </lineage>
</organism>
<reference evidence="2" key="1">
    <citation type="submission" date="2016-06" db="EMBL/GenBank/DDBJ databases">
        <title>Parallel loss of symbiosis genes in relatives of nitrogen-fixing non-legume Parasponia.</title>
        <authorList>
            <person name="Van Velzen R."/>
            <person name="Holmer R."/>
            <person name="Bu F."/>
            <person name="Rutten L."/>
            <person name="Van Zeijl A."/>
            <person name="Liu W."/>
            <person name="Santuari L."/>
            <person name="Cao Q."/>
            <person name="Sharma T."/>
            <person name="Shen D."/>
            <person name="Roswanjaya Y."/>
            <person name="Wardhani T."/>
            <person name="Kalhor M.S."/>
            <person name="Jansen J."/>
            <person name="Van den Hoogen J."/>
            <person name="Gungor B."/>
            <person name="Hartog M."/>
            <person name="Hontelez J."/>
            <person name="Verver J."/>
            <person name="Yang W.-C."/>
            <person name="Schijlen E."/>
            <person name="Repin R."/>
            <person name="Schilthuizen M."/>
            <person name="Schranz E."/>
            <person name="Heidstra R."/>
            <person name="Miyata K."/>
            <person name="Fedorova E."/>
            <person name="Kohlen W."/>
            <person name="Bisseling T."/>
            <person name="Smit S."/>
            <person name="Geurts R."/>
        </authorList>
    </citation>
    <scope>NUCLEOTIDE SEQUENCE [LARGE SCALE GENOMIC DNA]</scope>
    <source>
        <strain evidence="2">cv. RG33-2</strain>
    </source>
</reference>
<proteinExistence type="predicted"/>
<accession>A0A2P5ERY6</accession>
<dbReference type="InParanoid" id="A0A2P5ERY6"/>
<dbReference type="EMBL" id="JXTC01000107">
    <property type="protein sequence ID" value="PON88282.1"/>
    <property type="molecule type" value="Genomic_DNA"/>
</dbReference>
<sequence length="64" mass="7545">IRLLQSRERVIAPNLKKFHLWPNLVQVKRNHFPPADRFLLFPCSPLSLDSHRLHPVTGFTRCTE</sequence>
<evidence type="ECO:0000313" key="1">
    <source>
        <dbReference type="EMBL" id="PON88282.1"/>
    </source>
</evidence>
<dbReference type="AlphaFoldDB" id="A0A2P5ERY6"/>